<protein>
    <recommendedName>
        <fullName evidence="4">Secreted protein</fullName>
    </recommendedName>
</protein>
<gene>
    <name evidence="2" type="ORF">PCON_11190</name>
</gene>
<evidence type="ECO:0000313" key="3">
    <source>
        <dbReference type="Proteomes" id="UP000018144"/>
    </source>
</evidence>
<feature type="signal peptide" evidence="1">
    <location>
        <begin position="1"/>
        <end position="15"/>
    </location>
</feature>
<dbReference type="Proteomes" id="UP000018144">
    <property type="component" value="Unassembled WGS sequence"/>
</dbReference>
<sequence length="119" mass="13392">MLIIVELDLVAMLHAVTYESACHPRPSLTQLGSASQPPSRNITIAHRCHYPAPPCPNHKHRHCYFIPSPDVPLFCSSRSVAAYSPLHGVGAGFLTDRCLRDHNLTQLYRRHYPVIHFSL</sequence>
<name>U4LJD3_PYROM</name>
<keyword evidence="1" id="KW-0732">Signal</keyword>
<evidence type="ECO:0008006" key="4">
    <source>
        <dbReference type="Google" id="ProtNLM"/>
    </source>
</evidence>
<keyword evidence="3" id="KW-1185">Reference proteome</keyword>
<organism evidence="2 3">
    <name type="scientific">Pyronema omphalodes (strain CBS 100304)</name>
    <name type="common">Pyronema confluens</name>
    <dbReference type="NCBI Taxonomy" id="1076935"/>
    <lineage>
        <taxon>Eukaryota</taxon>
        <taxon>Fungi</taxon>
        <taxon>Dikarya</taxon>
        <taxon>Ascomycota</taxon>
        <taxon>Pezizomycotina</taxon>
        <taxon>Pezizomycetes</taxon>
        <taxon>Pezizales</taxon>
        <taxon>Pyronemataceae</taxon>
        <taxon>Pyronema</taxon>
    </lineage>
</organism>
<proteinExistence type="predicted"/>
<reference evidence="2 3" key="1">
    <citation type="journal article" date="2013" name="PLoS Genet.">
        <title>The genome and development-dependent transcriptomes of Pyronema confluens: a window into fungal evolution.</title>
        <authorList>
            <person name="Traeger S."/>
            <person name="Altegoer F."/>
            <person name="Freitag M."/>
            <person name="Gabaldon T."/>
            <person name="Kempken F."/>
            <person name="Kumar A."/>
            <person name="Marcet-Houben M."/>
            <person name="Poggeler S."/>
            <person name="Stajich J.E."/>
            <person name="Nowrousian M."/>
        </authorList>
    </citation>
    <scope>NUCLEOTIDE SEQUENCE [LARGE SCALE GENOMIC DNA]</scope>
    <source>
        <strain evidence="3">CBS 100304</strain>
        <tissue evidence="2">Vegetative mycelium</tissue>
    </source>
</reference>
<dbReference type="AlphaFoldDB" id="U4LJD3"/>
<dbReference type="EMBL" id="HF935629">
    <property type="protein sequence ID" value="CCX31667.1"/>
    <property type="molecule type" value="Genomic_DNA"/>
</dbReference>
<feature type="chain" id="PRO_5012249275" description="Secreted protein" evidence="1">
    <location>
        <begin position="16"/>
        <end position="119"/>
    </location>
</feature>
<accession>U4LJD3</accession>
<evidence type="ECO:0000256" key="1">
    <source>
        <dbReference type="SAM" id="SignalP"/>
    </source>
</evidence>
<evidence type="ECO:0000313" key="2">
    <source>
        <dbReference type="EMBL" id="CCX31667.1"/>
    </source>
</evidence>